<proteinExistence type="predicted"/>
<dbReference type="RefSeq" id="WP_371438876.1">
    <property type="nucleotide sequence ID" value="NZ_JBHSRS010000060.1"/>
</dbReference>
<evidence type="ECO:0000313" key="2">
    <source>
        <dbReference type="Proteomes" id="UP001596270"/>
    </source>
</evidence>
<dbReference type="EMBL" id="JBHSRS010000060">
    <property type="protein sequence ID" value="MFC6282045.1"/>
    <property type="molecule type" value="Genomic_DNA"/>
</dbReference>
<sequence>MEFKDLGVAISALVAAISYWVKNRHERRRATRTALYHLLELHHLVHRLLPVAKAGPQPLIAQIRSVGEAHGKPLVGIDSEEPFKAMRIVIQMMIRSHLNELGSETREPFAKALAELSKEDPILAFKLRGQDRLLTLSQNIQTMADKLSPESSTQTQSPGLGIDLFILKEAASNLNYSLKITAWRCDFFTFGLVMLRIRRVAREKPGDLEEFYKEWVELVMSEMESAPVAKVAPLA</sequence>
<dbReference type="Proteomes" id="UP001596270">
    <property type="component" value="Unassembled WGS sequence"/>
</dbReference>
<keyword evidence="2" id="KW-1185">Reference proteome</keyword>
<organism evidence="1 2">
    <name type="scientific">Polaromonas aquatica</name>
    <dbReference type="NCBI Taxonomy" id="332657"/>
    <lineage>
        <taxon>Bacteria</taxon>
        <taxon>Pseudomonadati</taxon>
        <taxon>Pseudomonadota</taxon>
        <taxon>Betaproteobacteria</taxon>
        <taxon>Burkholderiales</taxon>
        <taxon>Comamonadaceae</taxon>
        <taxon>Polaromonas</taxon>
    </lineage>
</organism>
<reference evidence="2" key="1">
    <citation type="journal article" date="2019" name="Int. J. Syst. Evol. Microbiol.">
        <title>The Global Catalogue of Microorganisms (GCM) 10K type strain sequencing project: providing services to taxonomists for standard genome sequencing and annotation.</title>
        <authorList>
            <consortium name="The Broad Institute Genomics Platform"/>
            <consortium name="The Broad Institute Genome Sequencing Center for Infectious Disease"/>
            <person name="Wu L."/>
            <person name="Ma J."/>
        </authorList>
    </citation>
    <scope>NUCLEOTIDE SEQUENCE [LARGE SCALE GENOMIC DNA]</scope>
    <source>
        <strain evidence="2">CCUG 39402</strain>
    </source>
</reference>
<accession>A0ABW1TXY9</accession>
<evidence type="ECO:0008006" key="3">
    <source>
        <dbReference type="Google" id="ProtNLM"/>
    </source>
</evidence>
<name>A0ABW1TXY9_9BURK</name>
<protein>
    <recommendedName>
        <fullName evidence="3">DUF4760 domain-containing protein</fullName>
    </recommendedName>
</protein>
<gene>
    <name evidence="1" type="ORF">ACFQND_12485</name>
</gene>
<comment type="caution">
    <text evidence="1">The sequence shown here is derived from an EMBL/GenBank/DDBJ whole genome shotgun (WGS) entry which is preliminary data.</text>
</comment>
<evidence type="ECO:0000313" key="1">
    <source>
        <dbReference type="EMBL" id="MFC6282045.1"/>
    </source>
</evidence>